<proteinExistence type="predicted"/>
<organism evidence="1 2">
    <name type="scientific">Peptoniphilus lacrimalis</name>
    <dbReference type="NCBI Taxonomy" id="33031"/>
    <lineage>
        <taxon>Bacteria</taxon>
        <taxon>Bacillati</taxon>
        <taxon>Bacillota</taxon>
        <taxon>Tissierellia</taxon>
        <taxon>Tissierellales</taxon>
        <taxon>Peptoniphilaceae</taxon>
        <taxon>Peptoniphilus</taxon>
    </lineage>
</organism>
<reference evidence="1 2" key="1">
    <citation type="submission" date="2018-06" db="EMBL/GenBank/DDBJ databases">
        <authorList>
            <consortium name="Pathogen Informatics"/>
            <person name="Doyle S."/>
        </authorList>
    </citation>
    <scope>NUCLEOTIDE SEQUENCE [LARGE SCALE GENOMIC DNA]</scope>
    <source>
        <strain evidence="1 2">NCTC13149</strain>
    </source>
</reference>
<name>A0A379C686_9FIRM</name>
<evidence type="ECO:0000313" key="2">
    <source>
        <dbReference type="Proteomes" id="UP000255517"/>
    </source>
</evidence>
<sequence>MKESIDSIIAIDNKTKEMVNKTNKEIFDLREDLQKRIIDMENKTLEQAKDLAKSKYNEITKSFEDKASLILSENRKRLKKVEDDYNKEENHLIDKALKIILDEDDYE</sequence>
<accession>A0A379C686</accession>
<dbReference type="Proteomes" id="UP000255517">
    <property type="component" value="Unassembled WGS sequence"/>
</dbReference>
<dbReference type="AlphaFoldDB" id="A0A379C686"/>
<dbReference type="OrthoDB" id="1698610at2"/>
<dbReference type="RefSeq" id="WP_019035210.1">
    <property type="nucleotide sequence ID" value="NZ_CAMUOS010000012.1"/>
</dbReference>
<dbReference type="EMBL" id="UGSZ01000001">
    <property type="protein sequence ID" value="SUB57588.1"/>
    <property type="molecule type" value="Genomic_DNA"/>
</dbReference>
<gene>
    <name evidence="1" type="ORF">NCTC13149_01433</name>
</gene>
<protein>
    <submittedName>
        <fullName evidence="1">Uncharacterized protein</fullName>
    </submittedName>
</protein>
<dbReference type="STRING" id="1122949.GCA_000378725_01577"/>
<evidence type="ECO:0000313" key="1">
    <source>
        <dbReference type="EMBL" id="SUB57588.1"/>
    </source>
</evidence>